<evidence type="ECO:0000313" key="2">
    <source>
        <dbReference type="Proteomes" id="UP000800093"/>
    </source>
</evidence>
<dbReference type="AlphaFoldDB" id="A0A9P4JX74"/>
<gene>
    <name evidence="1" type="ORF">CC78DRAFT_479881</name>
</gene>
<dbReference type="Proteomes" id="UP000800093">
    <property type="component" value="Unassembled WGS sequence"/>
</dbReference>
<protein>
    <submittedName>
        <fullName evidence="1">Uncharacterized protein</fullName>
    </submittedName>
</protein>
<evidence type="ECO:0000313" key="1">
    <source>
        <dbReference type="EMBL" id="KAF2258081.1"/>
    </source>
</evidence>
<comment type="caution">
    <text evidence="1">The sequence shown here is derived from an EMBL/GenBank/DDBJ whole genome shotgun (WGS) entry which is preliminary data.</text>
</comment>
<keyword evidence="2" id="KW-1185">Reference proteome</keyword>
<organism evidence="1 2">
    <name type="scientific">Lojkania enalia</name>
    <dbReference type="NCBI Taxonomy" id="147567"/>
    <lineage>
        <taxon>Eukaryota</taxon>
        <taxon>Fungi</taxon>
        <taxon>Dikarya</taxon>
        <taxon>Ascomycota</taxon>
        <taxon>Pezizomycotina</taxon>
        <taxon>Dothideomycetes</taxon>
        <taxon>Pleosporomycetidae</taxon>
        <taxon>Pleosporales</taxon>
        <taxon>Pleosporales incertae sedis</taxon>
        <taxon>Lojkania</taxon>
    </lineage>
</organism>
<sequence>NRGWLLIFGNVDRNYHNTDDAEAYEVSKYFLYAGYGSMLITSRLSLEVG</sequence>
<proteinExistence type="predicted"/>
<dbReference type="EMBL" id="ML986787">
    <property type="protein sequence ID" value="KAF2258081.1"/>
    <property type="molecule type" value="Genomic_DNA"/>
</dbReference>
<reference evidence="2" key="1">
    <citation type="journal article" date="2020" name="Stud. Mycol.">
        <title>101 Dothideomycetes genomes: A test case for predicting lifestyles and emergence of pathogens.</title>
        <authorList>
            <person name="Haridas S."/>
            <person name="Albert R."/>
            <person name="Binder M."/>
            <person name="Bloem J."/>
            <person name="LaButti K."/>
            <person name="Salamov A."/>
            <person name="Andreopoulos B."/>
            <person name="Baker S."/>
            <person name="Barry K."/>
            <person name="Bills G."/>
            <person name="Bluhm B."/>
            <person name="Cannon C."/>
            <person name="Castanera R."/>
            <person name="Culley D."/>
            <person name="Daum C."/>
            <person name="Ezra D."/>
            <person name="Gonzalez J."/>
            <person name="Henrissat B."/>
            <person name="Kuo A."/>
            <person name="Liang C."/>
            <person name="Lipzen A."/>
            <person name="Lutzoni F."/>
            <person name="Magnuson J."/>
            <person name="Mondo S."/>
            <person name="Nolan M."/>
            <person name="Ohm R."/>
            <person name="Pangilinan J."/>
            <person name="Park H.-J."/>
            <person name="Ramirez L."/>
            <person name="Alfaro M."/>
            <person name="Sun H."/>
            <person name="Tritt A."/>
            <person name="Yoshinaga Y."/>
            <person name="Zwiers L.-H."/>
            <person name="Turgeon B."/>
            <person name="Goodwin S."/>
            <person name="Spatafora J."/>
            <person name="Crous P."/>
            <person name="Grigoriev I."/>
        </authorList>
    </citation>
    <scope>NUCLEOTIDE SEQUENCE [LARGE SCALE GENOMIC DNA]</scope>
    <source>
        <strain evidence="2">CBS 304.66</strain>
    </source>
</reference>
<accession>A0A9P4JX74</accession>
<feature type="non-terminal residue" evidence="1">
    <location>
        <position position="1"/>
    </location>
</feature>
<name>A0A9P4JX74_9PLEO</name>